<dbReference type="Gene3D" id="3.75.10.10">
    <property type="entry name" value="L-arginine/glycine Amidinotransferase, Chain A"/>
    <property type="match status" value="1"/>
</dbReference>
<dbReference type="GO" id="GO:0009446">
    <property type="term" value="P:putrescine biosynthetic process"/>
    <property type="evidence" value="ECO:0007669"/>
    <property type="project" value="InterPro"/>
</dbReference>
<dbReference type="AlphaFoldDB" id="A0A6N7LUX6"/>
<comment type="caution">
    <text evidence="2">The sequence shown here is derived from an EMBL/GenBank/DDBJ whole genome shotgun (WGS) entry which is preliminary data.</text>
</comment>
<dbReference type="EMBL" id="WIRE01000001">
    <property type="protein sequence ID" value="MQX54279.1"/>
    <property type="molecule type" value="Genomic_DNA"/>
</dbReference>
<dbReference type="SUPFAM" id="SSF55909">
    <property type="entry name" value="Pentein"/>
    <property type="match status" value="1"/>
</dbReference>
<evidence type="ECO:0000256" key="1">
    <source>
        <dbReference type="ARBA" id="ARBA00022801"/>
    </source>
</evidence>
<organism evidence="2 3">
    <name type="scientific">Alcanivorax sediminis</name>
    <dbReference type="NCBI Taxonomy" id="2663008"/>
    <lineage>
        <taxon>Bacteria</taxon>
        <taxon>Pseudomonadati</taxon>
        <taxon>Pseudomonadota</taxon>
        <taxon>Gammaproteobacteria</taxon>
        <taxon>Oceanospirillales</taxon>
        <taxon>Alcanivoracaceae</taxon>
        <taxon>Alcanivorax</taxon>
    </lineage>
</organism>
<reference evidence="2 3" key="1">
    <citation type="submission" date="2019-10" db="EMBL/GenBank/DDBJ databases">
        <title>Alcanivorax sp.PA15-N-34 draft genome sequence.</title>
        <authorList>
            <person name="Liao X."/>
            <person name="Shao Z."/>
        </authorList>
    </citation>
    <scope>NUCLEOTIDE SEQUENCE [LARGE SCALE GENOMIC DNA]</scope>
    <source>
        <strain evidence="2 3">PA15-N-34</strain>
    </source>
</reference>
<dbReference type="Pfam" id="PF04371">
    <property type="entry name" value="PAD_porph"/>
    <property type="match status" value="1"/>
</dbReference>
<dbReference type="GO" id="GO:0004668">
    <property type="term" value="F:protein-arginine deiminase activity"/>
    <property type="evidence" value="ECO:0007669"/>
    <property type="project" value="InterPro"/>
</dbReference>
<keyword evidence="1" id="KW-0378">Hydrolase</keyword>
<name>A0A6N7LUX6_9GAMM</name>
<evidence type="ECO:0000313" key="2">
    <source>
        <dbReference type="EMBL" id="MQX54279.1"/>
    </source>
</evidence>
<dbReference type="Proteomes" id="UP000469421">
    <property type="component" value="Unassembled WGS sequence"/>
</dbReference>
<evidence type="ECO:0000313" key="3">
    <source>
        <dbReference type="Proteomes" id="UP000469421"/>
    </source>
</evidence>
<dbReference type="InterPro" id="IPR007466">
    <property type="entry name" value="Peptidyl-Arg-deiminase_porph"/>
</dbReference>
<dbReference type="RefSeq" id="WP_153501567.1">
    <property type="nucleotide sequence ID" value="NZ_WIRE01000001.1"/>
</dbReference>
<gene>
    <name evidence="2" type="ORF">GFN93_13570</name>
</gene>
<protein>
    <submittedName>
        <fullName evidence="2">Agmatine deiminase</fullName>
    </submittedName>
</protein>
<sequence length="335" mass="37816">MRRFLPEWHPQWGVLLAWPDPDTDWADHLAEAEQCYLDLLAALLDHEHVLLVCRNDTLQNRIQRLVAQRGIPAERLRLEVADYNDTWARDFGPLAVEQNNAVELLNYTFTGWGGKFDADRDNALNASLPWSLPLQTHDLVLEGGAVDTDGLGHLLTTRHCLRNPNRNPSLSEQELSDLLKEQLGVKEIWWLDHGELEGDDTDAHVDTLARFVDARTIAYVQCLDSSDSHYPSLQRMEQELQVLAHTHHLTLVPLPLPTPQYSREGERLPATYANFLITNEKILLPVYGCETDQAAIDALKAVSGERTVTPVNCRVLIEQHGSLHCVTMQLPQGAL</sequence>
<accession>A0A6N7LUX6</accession>
<dbReference type="PANTHER" id="PTHR31377">
    <property type="entry name" value="AGMATINE DEIMINASE-RELATED"/>
    <property type="match status" value="1"/>
</dbReference>
<dbReference type="GO" id="GO:0047632">
    <property type="term" value="F:agmatine deiminase activity"/>
    <property type="evidence" value="ECO:0007669"/>
    <property type="project" value="TreeGrafter"/>
</dbReference>
<keyword evidence="3" id="KW-1185">Reference proteome</keyword>
<dbReference type="PANTHER" id="PTHR31377:SF0">
    <property type="entry name" value="AGMATINE DEIMINASE-RELATED"/>
    <property type="match status" value="1"/>
</dbReference>
<proteinExistence type="predicted"/>